<sequence length="108" mass="11985">MNLHCPPPFLVLEFKAFAQIHTSLSAGPVLWFEKSSHHSLVFATGHYLTQHLDASQSLSILEREHPHIVWLCRAEVGNHRLTMVQLLLTESFLLPPPVVTAPACPAGT</sequence>
<accession>A0A4S8IVA1</accession>
<reference evidence="1 2" key="1">
    <citation type="journal article" date="2019" name="Nat. Plants">
        <title>Genome sequencing of Musa balbisiana reveals subgenome evolution and function divergence in polyploid bananas.</title>
        <authorList>
            <person name="Yao X."/>
        </authorList>
    </citation>
    <scope>NUCLEOTIDE SEQUENCE [LARGE SCALE GENOMIC DNA]</scope>
    <source>
        <strain evidence="2">cv. DH-PKW</strain>
        <tissue evidence="1">Leaves</tissue>
    </source>
</reference>
<dbReference type="Proteomes" id="UP000317650">
    <property type="component" value="Chromosome 10"/>
</dbReference>
<dbReference type="EMBL" id="PYDT01000008">
    <property type="protein sequence ID" value="THU52760.1"/>
    <property type="molecule type" value="Genomic_DNA"/>
</dbReference>
<evidence type="ECO:0000313" key="2">
    <source>
        <dbReference type="Proteomes" id="UP000317650"/>
    </source>
</evidence>
<keyword evidence="2" id="KW-1185">Reference proteome</keyword>
<evidence type="ECO:0000313" key="1">
    <source>
        <dbReference type="EMBL" id="THU52760.1"/>
    </source>
</evidence>
<comment type="caution">
    <text evidence="1">The sequence shown here is derived from an EMBL/GenBank/DDBJ whole genome shotgun (WGS) entry which is preliminary data.</text>
</comment>
<gene>
    <name evidence="1" type="ORF">C4D60_Mb10t07330</name>
</gene>
<proteinExistence type="predicted"/>
<name>A0A4S8IVA1_MUSBA</name>
<organism evidence="1 2">
    <name type="scientific">Musa balbisiana</name>
    <name type="common">Banana</name>
    <dbReference type="NCBI Taxonomy" id="52838"/>
    <lineage>
        <taxon>Eukaryota</taxon>
        <taxon>Viridiplantae</taxon>
        <taxon>Streptophyta</taxon>
        <taxon>Embryophyta</taxon>
        <taxon>Tracheophyta</taxon>
        <taxon>Spermatophyta</taxon>
        <taxon>Magnoliopsida</taxon>
        <taxon>Liliopsida</taxon>
        <taxon>Zingiberales</taxon>
        <taxon>Musaceae</taxon>
        <taxon>Musa</taxon>
    </lineage>
</organism>
<dbReference type="AlphaFoldDB" id="A0A4S8IVA1"/>
<protein>
    <submittedName>
        <fullName evidence="1">Uncharacterized protein</fullName>
    </submittedName>
</protein>